<organism evidence="8 9">
    <name type="scientific">Hemibagrus guttatus</name>
    <dbReference type="NCBI Taxonomy" id="175788"/>
    <lineage>
        <taxon>Eukaryota</taxon>
        <taxon>Metazoa</taxon>
        <taxon>Chordata</taxon>
        <taxon>Craniata</taxon>
        <taxon>Vertebrata</taxon>
        <taxon>Euteleostomi</taxon>
        <taxon>Actinopterygii</taxon>
        <taxon>Neopterygii</taxon>
        <taxon>Teleostei</taxon>
        <taxon>Ostariophysi</taxon>
        <taxon>Siluriformes</taxon>
        <taxon>Bagridae</taxon>
        <taxon>Hemibagrus</taxon>
    </lineage>
</organism>
<evidence type="ECO:0000256" key="6">
    <source>
        <dbReference type="SAM" id="Phobius"/>
    </source>
</evidence>
<evidence type="ECO:0000256" key="3">
    <source>
        <dbReference type="ARBA" id="ARBA00022514"/>
    </source>
</evidence>
<gene>
    <name evidence="8" type="ORF">QTP70_017610</name>
</gene>
<dbReference type="PANTHER" id="PTHR12015:SF210">
    <property type="entry name" value="C-X-C MOTIF CHEMOKINE 9"/>
    <property type="match status" value="1"/>
</dbReference>
<dbReference type="GO" id="GO:0006952">
    <property type="term" value="P:defense response"/>
    <property type="evidence" value="ECO:0007669"/>
    <property type="project" value="InterPro"/>
</dbReference>
<evidence type="ECO:0000259" key="7">
    <source>
        <dbReference type="SMART" id="SM00199"/>
    </source>
</evidence>
<dbReference type="SUPFAM" id="SSF54117">
    <property type="entry name" value="Interleukin 8-like chemokines"/>
    <property type="match status" value="1"/>
</dbReference>
<dbReference type="PRINTS" id="PR00436">
    <property type="entry name" value="INTERLEUKIN8"/>
</dbReference>
<protein>
    <recommendedName>
        <fullName evidence="7">Chemokine interleukin-8-like domain-containing protein</fullName>
    </recommendedName>
</protein>
<comment type="caution">
    <text evidence="8">The sequence shown here is derived from an EMBL/GenBank/DDBJ whole genome shotgun (WGS) entry which is preliminary data.</text>
</comment>
<sequence>KYSIYKIVPPTTLINNNIFFLLIYSLSTAYPNYSRVTGSLCLSQASLGIKAGYTLDRVLTHRRAHTHTMDNLEMPINLPCMSLDWGRKPPRHGENMQTPHTRRRQELNPQPWRREANVLTTKPPCLLTYFLYNFFCFDIIFKMKAATLPVLFFIIFALTAMLCEGLIDGKAERCFCQKKTQEMVRPALVKTLEIFPPSASCAKTEIILTLKKGTKVCLNPDGNQGQKFLNGKRQKKKSKEQQGKKQMKNKPQN</sequence>
<keyword evidence="9" id="KW-1185">Reference proteome</keyword>
<evidence type="ECO:0000256" key="4">
    <source>
        <dbReference type="ARBA" id="ARBA00022525"/>
    </source>
</evidence>
<dbReference type="InterPro" id="IPR036048">
    <property type="entry name" value="Interleukin_8-like_sf"/>
</dbReference>
<feature type="region of interest" description="Disordered" evidence="5">
    <location>
        <begin position="220"/>
        <end position="253"/>
    </location>
</feature>
<evidence type="ECO:0000256" key="2">
    <source>
        <dbReference type="ARBA" id="ARBA00010665"/>
    </source>
</evidence>
<name>A0AAE0Q7F5_9TELE</name>
<dbReference type="SMART" id="SM00199">
    <property type="entry name" value="SCY"/>
    <property type="match status" value="1"/>
</dbReference>
<evidence type="ECO:0000256" key="1">
    <source>
        <dbReference type="ARBA" id="ARBA00004613"/>
    </source>
</evidence>
<dbReference type="GO" id="GO:0008009">
    <property type="term" value="F:chemokine activity"/>
    <property type="evidence" value="ECO:0007669"/>
    <property type="project" value="InterPro"/>
</dbReference>
<proteinExistence type="inferred from homology"/>
<dbReference type="Proteomes" id="UP001274896">
    <property type="component" value="Unassembled WGS sequence"/>
</dbReference>
<evidence type="ECO:0000256" key="5">
    <source>
        <dbReference type="SAM" id="MobiDB-lite"/>
    </source>
</evidence>
<reference evidence="8" key="1">
    <citation type="submission" date="2023-06" db="EMBL/GenBank/DDBJ databases">
        <title>Male Hemibagrus guttatus genome.</title>
        <authorList>
            <person name="Bian C."/>
        </authorList>
    </citation>
    <scope>NUCLEOTIDE SEQUENCE</scope>
    <source>
        <strain evidence="8">Male_cb2023</strain>
        <tissue evidence="8">Muscle</tissue>
    </source>
</reference>
<keyword evidence="6" id="KW-1133">Transmembrane helix</keyword>
<dbReference type="InterPro" id="IPR033899">
    <property type="entry name" value="CXC_Chemokine_domain"/>
</dbReference>
<dbReference type="Pfam" id="PF00048">
    <property type="entry name" value="IL8"/>
    <property type="match status" value="1"/>
</dbReference>
<comment type="similarity">
    <text evidence="2">Belongs to the intercrine alpha (chemokine CxC) family.</text>
</comment>
<dbReference type="PRINTS" id="PR00437">
    <property type="entry name" value="SMALLCYTKCXC"/>
</dbReference>
<dbReference type="Gene3D" id="2.40.50.40">
    <property type="match status" value="1"/>
</dbReference>
<evidence type="ECO:0000313" key="8">
    <source>
        <dbReference type="EMBL" id="KAK3514403.1"/>
    </source>
</evidence>
<dbReference type="EMBL" id="JAUCMX010000021">
    <property type="protein sequence ID" value="KAK3514403.1"/>
    <property type="molecule type" value="Genomic_DNA"/>
</dbReference>
<dbReference type="GO" id="GO:0005615">
    <property type="term" value="C:extracellular space"/>
    <property type="evidence" value="ECO:0007669"/>
    <property type="project" value="UniProtKB-KW"/>
</dbReference>
<comment type="subcellular location">
    <subcellularLocation>
        <location evidence="1">Secreted</location>
    </subcellularLocation>
</comment>
<dbReference type="InterPro" id="IPR039809">
    <property type="entry name" value="Chemokine_b/g/d"/>
</dbReference>
<accession>A0AAE0Q7F5</accession>
<dbReference type="PANTHER" id="PTHR12015">
    <property type="entry name" value="SMALL INDUCIBLE CYTOKINE A"/>
    <property type="match status" value="1"/>
</dbReference>
<dbReference type="CDD" id="cd00273">
    <property type="entry name" value="Chemokine_CXC"/>
    <property type="match status" value="1"/>
</dbReference>
<evidence type="ECO:0000313" key="9">
    <source>
        <dbReference type="Proteomes" id="UP001274896"/>
    </source>
</evidence>
<dbReference type="InterPro" id="IPR001089">
    <property type="entry name" value="Chemokine_CXC"/>
</dbReference>
<feature type="non-terminal residue" evidence="8">
    <location>
        <position position="1"/>
    </location>
</feature>
<keyword evidence="4" id="KW-0964">Secreted</keyword>
<keyword evidence="6" id="KW-0472">Membrane</keyword>
<dbReference type="AlphaFoldDB" id="A0AAE0Q7F5"/>
<feature type="transmembrane region" description="Helical" evidence="6">
    <location>
        <begin position="147"/>
        <end position="167"/>
    </location>
</feature>
<dbReference type="GO" id="GO:0006955">
    <property type="term" value="P:immune response"/>
    <property type="evidence" value="ECO:0007669"/>
    <property type="project" value="InterPro"/>
</dbReference>
<dbReference type="InterPro" id="IPR001811">
    <property type="entry name" value="Chemokine_IL8-like_dom"/>
</dbReference>
<keyword evidence="6" id="KW-0812">Transmembrane</keyword>
<keyword evidence="3" id="KW-0202">Cytokine</keyword>
<feature type="domain" description="Chemokine interleukin-8-like" evidence="7">
    <location>
        <begin position="171"/>
        <end position="232"/>
    </location>
</feature>